<sequence>MLNWRVAGAIACGLCAVGIDFTNMLMSVVSDLFFVSGVFVMLWPLLKKNEE</sequence>
<keyword evidence="1" id="KW-0812">Transmembrane</keyword>
<dbReference type="EMBL" id="BK016018">
    <property type="protein sequence ID" value="DAF89931.1"/>
    <property type="molecule type" value="Genomic_DNA"/>
</dbReference>
<proteinExistence type="predicted"/>
<evidence type="ECO:0000256" key="1">
    <source>
        <dbReference type="SAM" id="Phobius"/>
    </source>
</evidence>
<name>A0A8S5U648_9CAUD</name>
<keyword evidence="1" id="KW-1133">Transmembrane helix</keyword>
<keyword evidence="1" id="KW-0472">Membrane</keyword>
<accession>A0A8S5U648</accession>
<feature type="transmembrane region" description="Helical" evidence="1">
    <location>
        <begin position="28"/>
        <end position="46"/>
    </location>
</feature>
<protein>
    <submittedName>
        <fullName evidence="2">Uncharacterized protein</fullName>
    </submittedName>
</protein>
<evidence type="ECO:0000313" key="2">
    <source>
        <dbReference type="EMBL" id="DAF89931.1"/>
    </source>
</evidence>
<dbReference type="InterPro" id="IPR025169">
    <property type="entry name" value="DUF3927"/>
</dbReference>
<reference evidence="2" key="1">
    <citation type="journal article" date="2021" name="Proc. Natl. Acad. Sci. U.S.A.">
        <title>A Catalog of Tens of Thousands of Viruses from Human Metagenomes Reveals Hidden Associations with Chronic Diseases.</title>
        <authorList>
            <person name="Tisza M.J."/>
            <person name="Buck C.B."/>
        </authorList>
    </citation>
    <scope>NUCLEOTIDE SEQUENCE</scope>
    <source>
        <strain evidence="2">CtwHj1</strain>
    </source>
</reference>
<organism evidence="2">
    <name type="scientific">Siphoviridae sp. ctwHj1</name>
    <dbReference type="NCBI Taxonomy" id="2825727"/>
    <lineage>
        <taxon>Viruses</taxon>
        <taxon>Duplodnaviria</taxon>
        <taxon>Heunggongvirae</taxon>
        <taxon>Uroviricota</taxon>
        <taxon>Caudoviricetes</taxon>
    </lineage>
</organism>
<dbReference type="Pfam" id="PF13064">
    <property type="entry name" value="DUF3927"/>
    <property type="match status" value="1"/>
</dbReference>